<evidence type="ECO:0000256" key="3">
    <source>
        <dbReference type="ARBA" id="ARBA00022448"/>
    </source>
</evidence>
<dbReference type="CDD" id="cd17320">
    <property type="entry name" value="MFS_MdfA_MDR_like"/>
    <property type="match status" value="1"/>
</dbReference>
<dbReference type="Proteomes" id="UP000199504">
    <property type="component" value="Unassembled WGS sequence"/>
</dbReference>
<feature type="domain" description="Major facilitator superfamily (MFS) profile" evidence="9">
    <location>
        <begin position="36"/>
        <end position="430"/>
    </location>
</feature>
<evidence type="ECO:0000256" key="1">
    <source>
        <dbReference type="ARBA" id="ARBA00004651"/>
    </source>
</evidence>
<keyword evidence="11" id="KW-1185">Reference proteome</keyword>
<evidence type="ECO:0000256" key="7">
    <source>
        <dbReference type="ARBA" id="ARBA00023136"/>
    </source>
</evidence>
<reference evidence="11" key="1">
    <citation type="submission" date="2016-06" db="EMBL/GenBank/DDBJ databases">
        <authorList>
            <person name="Varghese N."/>
            <person name="Submissions Spin"/>
        </authorList>
    </citation>
    <scope>NUCLEOTIDE SEQUENCE [LARGE SCALE GENOMIC DNA]</scope>
    <source>
        <strain evidence="11">DSM 44830</strain>
    </source>
</reference>
<dbReference type="Pfam" id="PF07690">
    <property type="entry name" value="MFS_1"/>
    <property type="match status" value="1"/>
</dbReference>
<keyword evidence="6 8" id="KW-1133">Transmembrane helix</keyword>
<feature type="transmembrane region" description="Helical" evidence="8">
    <location>
        <begin position="127"/>
        <end position="148"/>
    </location>
</feature>
<feature type="transmembrane region" description="Helical" evidence="8">
    <location>
        <begin position="278"/>
        <end position="297"/>
    </location>
</feature>
<evidence type="ECO:0000313" key="10">
    <source>
        <dbReference type="EMBL" id="SCF37885.1"/>
    </source>
</evidence>
<dbReference type="STRING" id="262898.GA0070564_10724"/>
<gene>
    <name evidence="10" type="ORF">GA0070564_10724</name>
</gene>
<evidence type="ECO:0000256" key="4">
    <source>
        <dbReference type="ARBA" id="ARBA00022475"/>
    </source>
</evidence>
<feature type="transmembrane region" description="Helical" evidence="8">
    <location>
        <begin position="398"/>
        <end position="419"/>
    </location>
</feature>
<evidence type="ECO:0000313" key="11">
    <source>
        <dbReference type="Proteomes" id="UP000199504"/>
    </source>
</evidence>
<evidence type="ECO:0000259" key="9">
    <source>
        <dbReference type="PROSITE" id="PS50850"/>
    </source>
</evidence>
<dbReference type="InterPro" id="IPR020846">
    <property type="entry name" value="MFS_dom"/>
</dbReference>
<evidence type="ECO:0000256" key="2">
    <source>
        <dbReference type="ARBA" id="ARBA00006236"/>
    </source>
</evidence>
<dbReference type="GO" id="GO:0042910">
    <property type="term" value="F:xenobiotic transmembrane transporter activity"/>
    <property type="evidence" value="ECO:0007669"/>
    <property type="project" value="InterPro"/>
</dbReference>
<feature type="transmembrane region" description="Helical" evidence="8">
    <location>
        <begin position="367"/>
        <end position="386"/>
    </location>
</feature>
<dbReference type="GO" id="GO:1990961">
    <property type="term" value="P:xenobiotic detoxification by transmembrane export across the plasma membrane"/>
    <property type="evidence" value="ECO:0007669"/>
    <property type="project" value="InterPro"/>
</dbReference>
<dbReference type="OrthoDB" id="9810492at2"/>
<feature type="transmembrane region" description="Helical" evidence="8">
    <location>
        <begin position="102"/>
        <end position="121"/>
    </location>
</feature>
<dbReference type="GO" id="GO:0005886">
    <property type="term" value="C:plasma membrane"/>
    <property type="evidence" value="ECO:0007669"/>
    <property type="project" value="UniProtKB-SubCell"/>
</dbReference>
<keyword evidence="5 8" id="KW-0812">Transmembrane</keyword>
<dbReference type="Gene3D" id="1.20.1720.10">
    <property type="entry name" value="Multidrug resistance protein D"/>
    <property type="match status" value="1"/>
</dbReference>
<evidence type="ECO:0000256" key="8">
    <source>
        <dbReference type="SAM" id="Phobius"/>
    </source>
</evidence>
<evidence type="ECO:0000256" key="5">
    <source>
        <dbReference type="ARBA" id="ARBA00022692"/>
    </source>
</evidence>
<keyword evidence="3" id="KW-0813">Transport</keyword>
<dbReference type="PROSITE" id="PS50850">
    <property type="entry name" value="MFS"/>
    <property type="match status" value="1"/>
</dbReference>
<feature type="transmembrane region" description="Helical" evidence="8">
    <location>
        <begin position="69"/>
        <end position="90"/>
    </location>
</feature>
<feature type="transmembrane region" description="Helical" evidence="8">
    <location>
        <begin position="309"/>
        <end position="327"/>
    </location>
</feature>
<feature type="transmembrane region" description="Helical" evidence="8">
    <location>
        <begin position="37"/>
        <end position="57"/>
    </location>
</feature>
<dbReference type="AlphaFoldDB" id="A0A1C4ZY60"/>
<sequence length="430" mass="43967">MPATRRQASVVRVTRPQQIGTRLPMEHPARPARKPSLAALVLLTGIGPFATDTYIAALPELRRSLHTTATVAQLTMTAFIVGVAAGQLLLGPVSDSRGRRRIVVASSVTFAVLSAVCAVAPNGAVLVAARLGQGIAAGSGVAVGRAMVTDAWRGADAAARFGTIASVTFLGPVLAPAAGGLILAHGTWRTIFVALTVLGAAMAVAVLVGLPETLPRERRHPSGPADAGARMLDLLRDWGFLRHIVVQCLATAGFFTYIGGSSFVLQTSLRISPGTYTIVFATNAAAMAVTAVLFRVLVRRYGAARLRTLGVVAATVAAAGLLVLALADPAGRLPLAAPWALLCLGVGGMGFVYPATTALAQEAGRRAAGTAAALQGGLSFLTGALVTPLTGLLGYDSLLPMALCMTVFFLAASAALLAARRSQAVHSGTS</sequence>
<dbReference type="InterPro" id="IPR036259">
    <property type="entry name" value="MFS_trans_sf"/>
</dbReference>
<comment type="subcellular location">
    <subcellularLocation>
        <location evidence="1">Cell membrane</location>
        <topology evidence="1">Multi-pass membrane protein</topology>
    </subcellularLocation>
</comment>
<feature type="transmembrane region" description="Helical" evidence="8">
    <location>
        <begin position="339"/>
        <end position="360"/>
    </location>
</feature>
<feature type="transmembrane region" description="Helical" evidence="8">
    <location>
        <begin position="240"/>
        <end position="258"/>
    </location>
</feature>
<dbReference type="PANTHER" id="PTHR23502:SF132">
    <property type="entry name" value="POLYAMINE TRANSPORTER 2-RELATED"/>
    <property type="match status" value="1"/>
</dbReference>
<keyword evidence="7 8" id="KW-0472">Membrane</keyword>
<comment type="similarity">
    <text evidence="2">Belongs to the major facilitator superfamily. Bcr/CmlA family.</text>
</comment>
<dbReference type="PANTHER" id="PTHR23502">
    <property type="entry name" value="MAJOR FACILITATOR SUPERFAMILY"/>
    <property type="match status" value="1"/>
</dbReference>
<organism evidence="10 11">
    <name type="scientific">Micromonospora mirobrigensis</name>
    <dbReference type="NCBI Taxonomy" id="262898"/>
    <lineage>
        <taxon>Bacteria</taxon>
        <taxon>Bacillati</taxon>
        <taxon>Actinomycetota</taxon>
        <taxon>Actinomycetes</taxon>
        <taxon>Micromonosporales</taxon>
        <taxon>Micromonosporaceae</taxon>
        <taxon>Micromonospora</taxon>
    </lineage>
</organism>
<keyword evidence="4" id="KW-1003">Cell membrane</keyword>
<protein>
    <submittedName>
        <fullName evidence="10">MFS transporter, DHA1 family, bicyclomycin/chloramphenicol resistance protein</fullName>
    </submittedName>
</protein>
<accession>A0A1C4ZY60</accession>
<evidence type="ECO:0000256" key="6">
    <source>
        <dbReference type="ARBA" id="ARBA00022989"/>
    </source>
</evidence>
<dbReference type="NCBIfam" id="TIGR00710">
    <property type="entry name" value="efflux_Bcr_CflA"/>
    <property type="match status" value="1"/>
</dbReference>
<dbReference type="InterPro" id="IPR004812">
    <property type="entry name" value="Efflux_drug-R_Bcr/CmlA"/>
</dbReference>
<feature type="transmembrane region" description="Helical" evidence="8">
    <location>
        <begin position="190"/>
        <end position="210"/>
    </location>
</feature>
<dbReference type="InterPro" id="IPR011701">
    <property type="entry name" value="MFS"/>
</dbReference>
<feature type="transmembrane region" description="Helical" evidence="8">
    <location>
        <begin position="160"/>
        <end position="184"/>
    </location>
</feature>
<proteinExistence type="inferred from homology"/>
<dbReference type="SUPFAM" id="SSF103473">
    <property type="entry name" value="MFS general substrate transporter"/>
    <property type="match status" value="1"/>
</dbReference>
<dbReference type="EMBL" id="FMCX01000007">
    <property type="protein sequence ID" value="SCF37885.1"/>
    <property type="molecule type" value="Genomic_DNA"/>
</dbReference>
<name>A0A1C4ZY60_9ACTN</name>